<dbReference type="EMBL" id="QXED01000004">
    <property type="protein sequence ID" value="RIV22417.1"/>
    <property type="molecule type" value="Genomic_DNA"/>
</dbReference>
<gene>
    <name evidence="2" type="ORF">DYU11_15490</name>
</gene>
<feature type="signal peptide" evidence="1">
    <location>
        <begin position="1"/>
        <end position="20"/>
    </location>
</feature>
<organism evidence="2 3">
    <name type="scientific">Fibrisoma montanum</name>
    <dbReference type="NCBI Taxonomy" id="2305895"/>
    <lineage>
        <taxon>Bacteria</taxon>
        <taxon>Pseudomonadati</taxon>
        <taxon>Bacteroidota</taxon>
        <taxon>Cytophagia</taxon>
        <taxon>Cytophagales</taxon>
        <taxon>Spirosomataceae</taxon>
        <taxon>Fibrisoma</taxon>
    </lineage>
</organism>
<dbReference type="AlphaFoldDB" id="A0A418M8J6"/>
<dbReference type="Proteomes" id="UP000283523">
    <property type="component" value="Unassembled WGS sequence"/>
</dbReference>
<comment type="caution">
    <text evidence="2">The sequence shown here is derived from an EMBL/GenBank/DDBJ whole genome shotgun (WGS) entry which is preliminary data.</text>
</comment>
<reference evidence="2 3" key="1">
    <citation type="submission" date="2018-08" db="EMBL/GenBank/DDBJ databases">
        <title>Fibrisoma montanum sp. nov., isolated from Danxia mountain soil.</title>
        <authorList>
            <person name="Huang Y."/>
        </authorList>
    </citation>
    <scope>NUCLEOTIDE SEQUENCE [LARGE SCALE GENOMIC DNA]</scope>
    <source>
        <strain evidence="2 3">HYT19</strain>
    </source>
</reference>
<proteinExistence type="predicted"/>
<dbReference type="OrthoDB" id="9811314at2"/>
<accession>A0A418M8J6</accession>
<evidence type="ECO:0000256" key="1">
    <source>
        <dbReference type="SAM" id="SignalP"/>
    </source>
</evidence>
<keyword evidence="1" id="KW-0732">Signal</keyword>
<name>A0A418M8J6_9BACT</name>
<keyword evidence="3" id="KW-1185">Reference proteome</keyword>
<evidence type="ECO:0008006" key="4">
    <source>
        <dbReference type="Google" id="ProtNLM"/>
    </source>
</evidence>
<dbReference type="RefSeq" id="WP_119668602.1">
    <property type="nucleotide sequence ID" value="NZ_QXED01000004.1"/>
</dbReference>
<feature type="chain" id="PRO_5019147662" description="Outer membrane lipoprotein-sorting protein" evidence="1">
    <location>
        <begin position="21"/>
        <end position="234"/>
    </location>
</feature>
<protein>
    <recommendedName>
        <fullName evidence="4">Outer membrane lipoprotein-sorting protein</fullName>
    </recommendedName>
</protein>
<evidence type="ECO:0000313" key="3">
    <source>
        <dbReference type="Proteomes" id="UP000283523"/>
    </source>
</evidence>
<evidence type="ECO:0000313" key="2">
    <source>
        <dbReference type="EMBL" id="RIV22417.1"/>
    </source>
</evidence>
<dbReference type="Gene3D" id="2.50.20.10">
    <property type="entry name" value="Lipoprotein localisation LolA/LolB/LppX"/>
    <property type="match status" value="1"/>
</dbReference>
<sequence>MKKLFLTLLLLPVLLGSATAQTLPTADEVINKYLTAIGGKKALMKVKDVTSQLTLQVNDIPLQLTTKQKAPAKSLQITTDDKGQLIYKTATDGTRMIAVSPQGTVPVNGPIAKRSIMAYGLFPELSYKAEGIKSTVEGKEQIDGRDTYKVTSTFADGSPLWTDYYDAETGLKVQNIGMFDTDGARTTKFTDYKEVNGVKIPFSTNIVSQSMTISLKLNSVEVNKGISDAEFAVQ</sequence>